<dbReference type="InterPro" id="IPR012337">
    <property type="entry name" value="RNaseH-like_sf"/>
</dbReference>
<name>A0ABN7BHS5_9HEMI</name>
<evidence type="ECO:0000313" key="3">
    <source>
        <dbReference type="Proteomes" id="UP001307889"/>
    </source>
</evidence>
<dbReference type="Pfam" id="PF00075">
    <property type="entry name" value="RNase_H"/>
    <property type="match status" value="1"/>
</dbReference>
<sequence length="570" mass="64004">MVLLQEDVGKIAQDFEQLALSLNPDKTSFMSFLDGLSKDVREQLSIELLPGKYLRAKETHKYLGITFDSNLKWSSHVSDLINKMKRDVNGLKRLKGSNWGNHPSDQLRLYTAVCRSKAEYMSHIIFWKNDSITKPVQIVQNAALRQALGAVKTTPIPSLHCVSGIVPLNIRVDQLSLKTYNKLFTIAPNTQMLANNLVNSNIGRRFKVASKQKIGLSGIMNSRMINNVNVVHNVPVLMPSFKIAVNCHPTIPSIEKKSALPPTILRVLALEYITQHYPHHIKIYSDGSKTAGGVGAGFHCDADYVEVSRRLHHITTSFSAEIEGIRLATLHCRDYAHVGEAFVILTDSKSTVEIIKNIKMGNAIPPSLIDLVSLLLELETLGKRVHIQWIPSHVGIQGNERIDQIVKHATLSGPIDESYASTFSDLNTKYDDWAKQEWQEQFLADTAEVGRWTRSIFGSVPPKPWFDRIKNFDIRTITTINRILLGHGNTPHFKFLMRKRTNADCPYCALPDPACCDLYHILRDCEKTSSALKACIEPLSDIVEFLKLNSTNPDQLRKIGDALQQSNIDV</sequence>
<accession>A0ABN7BHS5</accession>
<dbReference type="InterPro" id="IPR002156">
    <property type="entry name" value="RNaseH_domain"/>
</dbReference>
<dbReference type="PANTHER" id="PTHR33481">
    <property type="entry name" value="REVERSE TRANSCRIPTASE"/>
    <property type="match status" value="1"/>
</dbReference>
<gene>
    <name evidence="2" type="ORF">NTJ_15457</name>
</gene>
<dbReference type="CDD" id="cd09276">
    <property type="entry name" value="Rnase_HI_RT_non_LTR"/>
    <property type="match status" value="1"/>
</dbReference>
<dbReference type="PANTHER" id="PTHR33481:SF1">
    <property type="entry name" value="ENDONUCLEASE_EXONUCLEASE_PHOSPHATASE DOMAIN-CONTAINING PROTEIN-RELATED"/>
    <property type="match status" value="1"/>
</dbReference>
<evidence type="ECO:0000259" key="1">
    <source>
        <dbReference type="PROSITE" id="PS50879"/>
    </source>
</evidence>
<proteinExistence type="predicted"/>
<keyword evidence="3" id="KW-1185">Reference proteome</keyword>
<dbReference type="Proteomes" id="UP001307889">
    <property type="component" value="Chromosome 14"/>
</dbReference>
<dbReference type="SUPFAM" id="SSF53098">
    <property type="entry name" value="Ribonuclease H-like"/>
    <property type="match status" value="1"/>
</dbReference>
<dbReference type="Gene3D" id="3.30.420.10">
    <property type="entry name" value="Ribonuclease H-like superfamily/Ribonuclease H"/>
    <property type="match status" value="1"/>
</dbReference>
<protein>
    <submittedName>
        <fullName evidence="2">Pol-like protein</fullName>
    </submittedName>
</protein>
<evidence type="ECO:0000313" key="2">
    <source>
        <dbReference type="EMBL" id="BET02638.1"/>
    </source>
</evidence>
<dbReference type="InterPro" id="IPR036397">
    <property type="entry name" value="RNaseH_sf"/>
</dbReference>
<dbReference type="PROSITE" id="PS50879">
    <property type="entry name" value="RNASE_H_1"/>
    <property type="match status" value="1"/>
</dbReference>
<feature type="domain" description="RNase H type-1" evidence="1">
    <location>
        <begin position="277"/>
        <end position="411"/>
    </location>
</feature>
<organism evidence="2 3">
    <name type="scientific">Nesidiocoris tenuis</name>
    <dbReference type="NCBI Taxonomy" id="355587"/>
    <lineage>
        <taxon>Eukaryota</taxon>
        <taxon>Metazoa</taxon>
        <taxon>Ecdysozoa</taxon>
        <taxon>Arthropoda</taxon>
        <taxon>Hexapoda</taxon>
        <taxon>Insecta</taxon>
        <taxon>Pterygota</taxon>
        <taxon>Neoptera</taxon>
        <taxon>Paraneoptera</taxon>
        <taxon>Hemiptera</taxon>
        <taxon>Heteroptera</taxon>
        <taxon>Panheteroptera</taxon>
        <taxon>Cimicomorpha</taxon>
        <taxon>Miridae</taxon>
        <taxon>Dicyphina</taxon>
        <taxon>Nesidiocoris</taxon>
    </lineage>
</organism>
<dbReference type="EMBL" id="AP028922">
    <property type="protein sequence ID" value="BET02638.1"/>
    <property type="molecule type" value="Genomic_DNA"/>
</dbReference>
<reference evidence="2 3" key="1">
    <citation type="submission" date="2023-09" db="EMBL/GenBank/DDBJ databases">
        <title>Nesidiocoris tenuis whole genome shotgun sequence.</title>
        <authorList>
            <person name="Shibata T."/>
            <person name="Shimoda M."/>
            <person name="Kobayashi T."/>
            <person name="Uehara T."/>
        </authorList>
    </citation>
    <scope>NUCLEOTIDE SEQUENCE [LARGE SCALE GENOMIC DNA]</scope>
    <source>
        <strain evidence="2 3">Japan</strain>
    </source>
</reference>